<dbReference type="AlphaFoldDB" id="A0A9D1TRH2"/>
<keyword evidence="5 7" id="KW-0963">Cytoplasm</keyword>
<dbReference type="GO" id="GO:0045936">
    <property type="term" value="P:negative regulation of phosphate metabolic process"/>
    <property type="evidence" value="ECO:0007669"/>
    <property type="project" value="InterPro"/>
</dbReference>
<dbReference type="FunFam" id="1.20.58.220:FF:000004">
    <property type="entry name" value="Phosphate-specific transport system accessory protein PhoU"/>
    <property type="match status" value="1"/>
</dbReference>
<comment type="subcellular location">
    <subcellularLocation>
        <location evidence="1 7">Cytoplasm</location>
    </subcellularLocation>
</comment>
<gene>
    <name evidence="9" type="primary">phoU</name>
    <name evidence="9" type="ORF">H9892_02605</name>
</gene>
<evidence type="ECO:0000313" key="9">
    <source>
        <dbReference type="EMBL" id="HIW02212.1"/>
    </source>
</evidence>
<evidence type="ECO:0000313" key="10">
    <source>
        <dbReference type="Proteomes" id="UP000823990"/>
    </source>
</evidence>
<comment type="subunit">
    <text evidence="3 7">Homodimer.</text>
</comment>
<dbReference type="InterPro" id="IPR026022">
    <property type="entry name" value="PhoU_dom"/>
</dbReference>
<dbReference type="InterPro" id="IPR028366">
    <property type="entry name" value="PhoU"/>
</dbReference>
<dbReference type="PANTHER" id="PTHR42930:SF3">
    <property type="entry name" value="PHOSPHATE-SPECIFIC TRANSPORT SYSTEM ACCESSORY PROTEIN PHOU"/>
    <property type="match status" value="1"/>
</dbReference>
<dbReference type="Gene3D" id="1.20.58.220">
    <property type="entry name" value="Phosphate transport system protein phou homolog 2, domain 2"/>
    <property type="match status" value="1"/>
</dbReference>
<sequence>MRSHYLQQLSELEELMGKMGGLIVSGFEEVSAALTKPGANVVKDAANTEKRTDKKMEDIERLCSLLLLTQQPVASDMRFIVSVMNVVVDMERIGDQIRDIAEIASKCTKLPGADEITEMCEHCSVMIRGALDSYIGRDVEGARRVEVRDDKVDAAFESLKTQLGERIKTEENTDDILNYLMIGKYLERIGDHATNIAEWTNYVVKGVKDETNA</sequence>
<proteinExistence type="inferred from homology"/>
<evidence type="ECO:0000256" key="5">
    <source>
        <dbReference type="ARBA" id="ARBA00022490"/>
    </source>
</evidence>
<protein>
    <recommendedName>
        <fullName evidence="7">Phosphate-specific transport system accessory protein PhoU</fullName>
    </recommendedName>
</protein>
<dbReference type="GO" id="GO:0006817">
    <property type="term" value="P:phosphate ion transport"/>
    <property type="evidence" value="ECO:0007669"/>
    <property type="project" value="UniProtKB-KW"/>
</dbReference>
<dbReference type="PANTHER" id="PTHR42930">
    <property type="entry name" value="PHOSPHATE-SPECIFIC TRANSPORT SYSTEM ACCESSORY PROTEIN PHOU"/>
    <property type="match status" value="1"/>
</dbReference>
<dbReference type="PIRSF" id="PIRSF003107">
    <property type="entry name" value="PhoU"/>
    <property type="match status" value="1"/>
</dbReference>
<accession>A0A9D1TRH2</accession>
<evidence type="ECO:0000256" key="1">
    <source>
        <dbReference type="ARBA" id="ARBA00004496"/>
    </source>
</evidence>
<evidence type="ECO:0000256" key="6">
    <source>
        <dbReference type="ARBA" id="ARBA00022592"/>
    </source>
</evidence>
<comment type="function">
    <text evidence="7">Plays a role in the regulation of phosphate uptake.</text>
</comment>
<feature type="domain" description="PhoU" evidence="8">
    <location>
        <begin position="18"/>
        <end position="103"/>
    </location>
</feature>
<reference evidence="9" key="1">
    <citation type="journal article" date="2021" name="PeerJ">
        <title>Extensive microbial diversity within the chicken gut microbiome revealed by metagenomics and culture.</title>
        <authorList>
            <person name="Gilroy R."/>
            <person name="Ravi A."/>
            <person name="Getino M."/>
            <person name="Pursley I."/>
            <person name="Horton D.L."/>
            <person name="Alikhan N.F."/>
            <person name="Baker D."/>
            <person name="Gharbi K."/>
            <person name="Hall N."/>
            <person name="Watson M."/>
            <person name="Adriaenssens E.M."/>
            <person name="Foster-Nyarko E."/>
            <person name="Jarju S."/>
            <person name="Secka A."/>
            <person name="Antonio M."/>
            <person name="Oren A."/>
            <person name="Chaudhuri R.R."/>
            <person name="La Ragione R."/>
            <person name="Hildebrand F."/>
            <person name="Pallen M.J."/>
        </authorList>
    </citation>
    <scope>NUCLEOTIDE SEQUENCE</scope>
    <source>
        <strain evidence="9">12435</strain>
    </source>
</reference>
<keyword evidence="4 7" id="KW-0813">Transport</keyword>
<dbReference type="NCBIfam" id="TIGR02135">
    <property type="entry name" value="phoU_full"/>
    <property type="match status" value="1"/>
</dbReference>
<dbReference type="InterPro" id="IPR038078">
    <property type="entry name" value="PhoU-like_sf"/>
</dbReference>
<name>A0A9D1TRH2_9FIRM</name>
<dbReference type="Proteomes" id="UP000823990">
    <property type="component" value="Unassembled WGS sequence"/>
</dbReference>
<evidence type="ECO:0000259" key="8">
    <source>
        <dbReference type="Pfam" id="PF01895"/>
    </source>
</evidence>
<evidence type="ECO:0000256" key="2">
    <source>
        <dbReference type="ARBA" id="ARBA00008107"/>
    </source>
</evidence>
<dbReference type="GO" id="GO:0005737">
    <property type="term" value="C:cytoplasm"/>
    <property type="evidence" value="ECO:0007669"/>
    <property type="project" value="UniProtKB-SubCell"/>
</dbReference>
<keyword evidence="6 7" id="KW-0592">Phosphate transport</keyword>
<evidence type="ECO:0000256" key="4">
    <source>
        <dbReference type="ARBA" id="ARBA00022448"/>
    </source>
</evidence>
<dbReference type="SUPFAM" id="SSF109755">
    <property type="entry name" value="PhoU-like"/>
    <property type="match status" value="1"/>
</dbReference>
<feature type="domain" description="PhoU" evidence="8">
    <location>
        <begin position="116"/>
        <end position="200"/>
    </location>
</feature>
<comment type="caution">
    <text evidence="9">The sequence shown here is derived from an EMBL/GenBank/DDBJ whole genome shotgun (WGS) entry which is preliminary data.</text>
</comment>
<evidence type="ECO:0000256" key="7">
    <source>
        <dbReference type="PIRNR" id="PIRNR003107"/>
    </source>
</evidence>
<evidence type="ECO:0000256" key="3">
    <source>
        <dbReference type="ARBA" id="ARBA00011738"/>
    </source>
</evidence>
<organism evidence="9 10">
    <name type="scientific">Candidatus Protoclostridium stercorigallinarum</name>
    <dbReference type="NCBI Taxonomy" id="2838741"/>
    <lineage>
        <taxon>Bacteria</taxon>
        <taxon>Bacillati</taxon>
        <taxon>Bacillota</taxon>
        <taxon>Clostridia</taxon>
        <taxon>Candidatus Protoclostridium</taxon>
    </lineage>
</organism>
<dbReference type="Pfam" id="PF01895">
    <property type="entry name" value="PhoU"/>
    <property type="match status" value="2"/>
</dbReference>
<dbReference type="EMBL" id="DXHS01000047">
    <property type="protein sequence ID" value="HIW02212.1"/>
    <property type="molecule type" value="Genomic_DNA"/>
</dbReference>
<dbReference type="GO" id="GO:0030643">
    <property type="term" value="P:intracellular phosphate ion homeostasis"/>
    <property type="evidence" value="ECO:0007669"/>
    <property type="project" value="InterPro"/>
</dbReference>
<comment type="similarity">
    <text evidence="2 7">Belongs to the PhoU family.</text>
</comment>
<reference evidence="9" key="2">
    <citation type="submission" date="2021-04" db="EMBL/GenBank/DDBJ databases">
        <authorList>
            <person name="Gilroy R."/>
        </authorList>
    </citation>
    <scope>NUCLEOTIDE SEQUENCE</scope>
    <source>
        <strain evidence="9">12435</strain>
    </source>
</reference>